<dbReference type="CDD" id="cd22965">
    <property type="entry name" value="DD_DPY30_SDC1"/>
    <property type="match status" value="1"/>
</dbReference>
<keyword evidence="6" id="KW-1185">Reference proteome</keyword>
<name>A0AA36FRJ0_9BILA</name>
<feature type="region of interest" description="Disordered" evidence="4">
    <location>
        <begin position="127"/>
        <end position="300"/>
    </location>
</feature>
<dbReference type="EMBL" id="CATQJA010000881">
    <property type="protein sequence ID" value="CAJ0564425.1"/>
    <property type="molecule type" value="Genomic_DNA"/>
</dbReference>
<comment type="caution">
    <text evidence="5">The sequence shown here is derived from an EMBL/GenBank/DDBJ whole genome shotgun (WGS) entry which is preliminary data.</text>
</comment>
<feature type="compositionally biased region" description="Basic and acidic residues" evidence="4">
    <location>
        <begin position="194"/>
        <end position="222"/>
    </location>
</feature>
<dbReference type="Pfam" id="PF05186">
    <property type="entry name" value="Dpy-30"/>
    <property type="match status" value="1"/>
</dbReference>
<evidence type="ECO:0000256" key="2">
    <source>
        <dbReference type="ARBA" id="ARBA00010849"/>
    </source>
</evidence>
<dbReference type="InterPro" id="IPR049629">
    <property type="entry name" value="DPY30_SDC1_DD"/>
</dbReference>
<comment type="similarity">
    <text evidence="2">Belongs to the dpy-30 family.</text>
</comment>
<feature type="non-terminal residue" evidence="5">
    <location>
        <position position="1"/>
    </location>
</feature>
<reference evidence="5" key="1">
    <citation type="submission" date="2023-06" db="EMBL/GenBank/DDBJ databases">
        <authorList>
            <person name="Delattre M."/>
        </authorList>
    </citation>
    <scope>NUCLEOTIDE SEQUENCE</scope>
    <source>
        <strain evidence="5">AF72</strain>
    </source>
</reference>
<keyword evidence="3" id="KW-0539">Nucleus</keyword>
<feature type="compositionally biased region" description="Polar residues" evidence="4">
    <location>
        <begin position="80"/>
        <end position="92"/>
    </location>
</feature>
<dbReference type="GO" id="GO:0005634">
    <property type="term" value="C:nucleus"/>
    <property type="evidence" value="ECO:0007669"/>
    <property type="project" value="UniProtKB-SubCell"/>
</dbReference>
<organism evidence="5 6">
    <name type="scientific">Mesorhabditis spiculigera</name>
    <dbReference type="NCBI Taxonomy" id="96644"/>
    <lineage>
        <taxon>Eukaryota</taxon>
        <taxon>Metazoa</taxon>
        <taxon>Ecdysozoa</taxon>
        <taxon>Nematoda</taxon>
        <taxon>Chromadorea</taxon>
        <taxon>Rhabditida</taxon>
        <taxon>Rhabditina</taxon>
        <taxon>Rhabditomorpha</taxon>
        <taxon>Rhabditoidea</taxon>
        <taxon>Rhabditidae</taxon>
        <taxon>Mesorhabditinae</taxon>
        <taxon>Mesorhabditis</taxon>
    </lineage>
</organism>
<evidence type="ECO:0000256" key="4">
    <source>
        <dbReference type="SAM" id="MobiDB-lite"/>
    </source>
</evidence>
<dbReference type="Gene3D" id="1.20.890.10">
    <property type="entry name" value="cAMP-dependent protein kinase regulatory subunit, dimerization-anchoring domain"/>
    <property type="match status" value="1"/>
</dbReference>
<feature type="region of interest" description="Disordered" evidence="4">
    <location>
        <begin position="1"/>
        <end position="92"/>
    </location>
</feature>
<gene>
    <name evidence="5" type="ORF">MSPICULIGERA_LOCUS3100</name>
</gene>
<evidence type="ECO:0000256" key="1">
    <source>
        <dbReference type="ARBA" id="ARBA00004123"/>
    </source>
</evidence>
<dbReference type="InterPro" id="IPR007858">
    <property type="entry name" value="Dpy-30_motif"/>
</dbReference>
<comment type="subcellular location">
    <subcellularLocation>
        <location evidence="1">Nucleus</location>
    </subcellularLocation>
</comment>
<accession>A0AA36FRJ0</accession>
<protein>
    <submittedName>
        <fullName evidence="5">Uncharacterized protein</fullName>
    </submittedName>
</protein>
<feature type="compositionally biased region" description="Basic and acidic residues" evidence="4">
    <location>
        <begin position="283"/>
        <end position="300"/>
    </location>
</feature>
<feature type="compositionally biased region" description="Low complexity" evidence="4">
    <location>
        <begin position="14"/>
        <end position="37"/>
    </location>
</feature>
<feature type="compositionally biased region" description="Polar residues" evidence="4">
    <location>
        <begin position="223"/>
        <end position="238"/>
    </location>
</feature>
<evidence type="ECO:0000313" key="6">
    <source>
        <dbReference type="Proteomes" id="UP001177023"/>
    </source>
</evidence>
<sequence length="579" mass="65544">MGDVAEQQPMEVQPSESPFEEPTPSDTPSSDAPPSSTGAVADSGEEAEGTKDPQAPPPATILPANPTAVPAESEAGRPTGASTATGLPTRQFLDQTIVPILLQGLGSLAKERPEDPIQYLADFLLRERSNNEAHQTGTRGGKLGYHRSRKEEEEDACRCANRTAQENDGTKTAGASSNRSHASDGLQSCLKGSRNNEDENLKRKRKAAQERENEAEAKRVRFDSSQFPKVFDRNQNIGDPSLGAAKIQPAESESRCGVKDRYRRPSTNEPMRRHLSPRQQPYRRPESPRHDERRRTPDPRKLTDMVAAKLCYDRYRDFTDIGTIDFPMRNPNLGIFSPIFDAVDTVKDIHIDNWSAMPVRTLLADNSHEAYKSRQLVPRTWFGPVVQHAISENNNKVLFFKMITWVNRFHDAAFETVDAQSRGDMSLFGTRKPAKIVQMSRLLLSLAVGLAHQQEFIKRFPELVRRMSEFEDRTSFHLGETRGAAEGRARVIEMHMKKRSTLTLEVMKEFCELKEYEEGDWITIYNELAASYRRFEPVSELDLQTEMTDVFEGQLQVSHHRLIFHDEYKDNLKKARYGD</sequence>
<dbReference type="AlphaFoldDB" id="A0AA36FRJ0"/>
<evidence type="ECO:0000256" key="3">
    <source>
        <dbReference type="ARBA" id="ARBA00023242"/>
    </source>
</evidence>
<dbReference type="Proteomes" id="UP001177023">
    <property type="component" value="Unassembled WGS sequence"/>
</dbReference>
<proteinExistence type="inferred from homology"/>
<evidence type="ECO:0000313" key="5">
    <source>
        <dbReference type="EMBL" id="CAJ0564425.1"/>
    </source>
</evidence>